<keyword evidence="4" id="KW-0378">Hydrolase</keyword>
<dbReference type="RefSeq" id="WP_015323553.1">
    <property type="nucleotide sequence ID" value="NC_019977.1"/>
</dbReference>
<evidence type="ECO:0000256" key="2">
    <source>
        <dbReference type="ARBA" id="ARBA00022840"/>
    </source>
</evidence>
<keyword evidence="3 4" id="KW-0238">DNA-binding</keyword>
<dbReference type="GO" id="GO:0016787">
    <property type="term" value="F:hydrolase activity"/>
    <property type="evidence" value="ECO:0007669"/>
    <property type="project" value="UniProtKB-KW"/>
</dbReference>
<dbReference type="AlphaFoldDB" id="L0KWP4"/>
<dbReference type="FunFam" id="3.40.50.300:FF:002865">
    <property type="entry name" value="DNA-binding protein MutS2"/>
    <property type="match status" value="1"/>
</dbReference>
<evidence type="ECO:0000256" key="1">
    <source>
        <dbReference type="ARBA" id="ARBA00022741"/>
    </source>
</evidence>
<evidence type="ECO:0000313" key="7">
    <source>
        <dbReference type="Proteomes" id="UP000010866"/>
    </source>
</evidence>
<name>L0KWP4_METHD</name>
<dbReference type="InterPro" id="IPR045076">
    <property type="entry name" value="MutS"/>
</dbReference>
<keyword evidence="1 4" id="KW-0547">Nucleotide-binding</keyword>
<evidence type="ECO:0000256" key="3">
    <source>
        <dbReference type="ARBA" id="ARBA00023125"/>
    </source>
</evidence>
<evidence type="ECO:0000256" key="4">
    <source>
        <dbReference type="HAMAP-Rule" id="MF_00971"/>
    </source>
</evidence>
<dbReference type="Gene3D" id="1.10.150.20">
    <property type="entry name" value="5' to 3' exonuclease, C-terminal subdomain"/>
    <property type="match status" value="1"/>
</dbReference>
<dbReference type="STRING" id="867904.Metho_0090"/>
<proteinExistence type="inferred from homology"/>
<dbReference type="GO" id="GO:0140664">
    <property type="term" value="F:ATP-dependent DNA damage sensor activity"/>
    <property type="evidence" value="ECO:0007669"/>
    <property type="project" value="InterPro"/>
</dbReference>
<gene>
    <name evidence="4" type="primary">mutS2</name>
    <name evidence="6" type="ordered locus">Metho_0090</name>
</gene>
<keyword evidence="2 4" id="KW-0067">ATP-binding</keyword>
<dbReference type="PANTHER" id="PTHR11361:SF125">
    <property type="entry name" value="DNA-BINDING PROTEIN MUTS2"/>
    <property type="match status" value="1"/>
</dbReference>
<dbReference type="EMBL" id="CP003362">
    <property type="protein sequence ID" value="AGB48384.1"/>
    <property type="molecule type" value="Genomic_DNA"/>
</dbReference>
<dbReference type="HOGENOM" id="CLU_026764_0_0_2"/>
<dbReference type="GeneID" id="14407870"/>
<dbReference type="SMART" id="SM00534">
    <property type="entry name" value="MUTSac"/>
    <property type="match status" value="1"/>
</dbReference>
<dbReference type="SUPFAM" id="SSF52540">
    <property type="entry name" value="P-loop containing nucleoside triphosphate hydrolases"/>
    <property type="match status" value="1"/>
</dbReference>
<feature type="binding site" evidence="4">
    <location>
        <begin position="524"/>
        <end position="531"/>
    </location>
    <ligand>
        <name>ATP</name>
        <dbReference type="ChEBI" id="CHEBI:30616"/>
    </ligand>
</feature>
<dbReference type="Gene3D" id="3.40.50.300">
    <property type="entry name" value="P-loop containing nucleotide triphosphate hydrolases"/>
    <property type="match status" value="1"/>
</dbReference>
<dbReference type="InterPro" id="IPR012401">
    <property type="entry name" value="DNA-bd_MutS2_arc"/>
</dbReference>
<dbReference type="Pfam" id="PF14520">
    <property type="entry name" value="HHH_5"/>
    <property type="match status" value="1"/>
</dbReference>
<comment type="function">
    <text evidence="4">Has ATPase and non-specific DNA-binding activities.</text>
</comment>
<organism evidence="6 7">
    <name type="scientific">Methanomethylovorans hollandica (strain DSM 15978 / NBRC 107637 / DMS1)</name>
    <dbReference type="NCBI Taxonomy" id="867904"/>
    <lineage>
        <taxon>Archaea</taxon>
        <taxon>Methanobacteriati</taxon>
        <taxon>Methanobacteriota</taxon>
        <taxon>Stenosarchaea group</taxon>
        <taxon>Methanomicrobia</taxon>
        <taxon>Methanosarcinales</taxon>
        <taxon>Methanosarcinaceae</taxon>
        <taxon>Methanomethylovorans</taxon>
    </lineage>
</organism>
<dbReference type="InterPro" id="IPR000432">
    <property type="entry name" value="DNA_mismatch_repair_MutS_C"/>
</dbReference>
<dbReference type="GO" id="GO:0006298">
    <property type="term" value="P:mismatch repair"/>
    <property type="evidence" value="ECO:0007669"/>
    <property type="project" value="InterPro"/>
</dbReference>
<dbReference type="HAMAP" id="MF_00971">
    <property type="entry name" value="MutS2_archaea"/>
    <property type="match status" value="1"/>
</dbReference>
<keyword evidence="7" id="KW-1185">Reference proteome</keyword>
<protein>
    <recommendedName>
        <fullName evidence="4">DNA-binding protein MutS2</fullName>
    </recommendedName>
</protein>
<dbReference type="Proteomes" id="UP000010866">
    <property type="component" value="Chromosome"/>
</dbReference>
<dbReference type="InterPro" id="IPR027417">
    <property type="entry name" value="P-loop_NTPase"/>
</dbReference>
<reference evidence="7" key="1">
    <citation type="submission" date="2012-02" db="EMBL/GenBank/DDBJ databases">
        <title>Complete sequence of chromosome of Methanomethylovorans hollandica DSM 15978.</title>
        <authorList>
            <person name="Lucas S."/>
            <person name="Copeland A."/>
            <person name="Lapidus A."/>
            <person name="Glavina del Rio T."/>
            <person name="Dalin E."/>
            <person name="Tice H."/>
            <person name="Bruce D."/>
            <person name="Goodwin L."/>
            <person name="Pitluck S."/>
            <person name="Peters L."/>
            <person name="Mikhailova N."/>
            <person name="Held B."/>
            <person name="Kyrpides N."/>
            <person name="Mavromatis K."/>
            <person name="Ivanova N."/>
            <person name="Brettin T."/>
            <person name="Detter J.C."/>
            <person name="Han C."/>
            <person name="Larimer F."/>
            <person name="Land M."/>
            <person name="Hauser L."/>
            <person name="Markowitz V."/>
            <person name="Cheng J.-F."/>
            <person name="Hugenholtz P."/>
            <person name="Woyke T."/>
            <person name="Wu D."/>
            <person name="Spring S."/>
            <person name="Schroeder M."/>
            <person name="Brambilla E."/>
            <person name="Klenk H.-P."/>
            <person name="Eisen J.A."/>
        </authorList>
    </citation>
    <scope>NUCLEOTIDE SEQUENCE [LARGE SCALE GENOMIC DNA]</scope>
    <source>
        <strain evidence="7">DSM 15978 / NBRC 107637 / DMS1</strain>
    </source>
</reference>
<dbReference type="PANTHER" id="PTHR11361">
    <property type="entry name" value="DNA MISMATCH REPAIR PROTEIN MUTS FAMILY MEMBER"/>
    <property type="match status" value="1"/>
</dbReference>
<dbReference type="GO" id="GO:0030983">
    <property type="term" value="F:mismatched DNA binding"/>
    <property type="evidence" value="ECO:0007669"/>
    <property type="project" value="InterPro"/>
</dbReference>
<dbReference type="KEGG" id="mhz:Metho_0090"/>
<dbReference type="SUPFAM" id="SSF47781">
    <property type="entry name" value="RuvA domain 2-like"/>
    <property type="match status" value="1"/>
</dbReference>
<dbReference type="PIRSF" id="PIRSF029254">
    <property type="entry name" value="MutS_C_archaeal"/>
    <property type="match status" value="1"/>
</dbReference>
<dbReference type="Pfam" id="PF00488">
    <property type="entry name" value="MutS_V"/>
    <property type="match status" value="1"/>
</dbReference>
<sequence length="705" mass="78870">MKRKESICSLNDIPGIGEKMARRFIEHFGTEQNALEAILNGDVASISCIEGVGQRYAISLVQEVNSRIEGVRVQDFLKTRESMDIYERLLDIIKTFAHTGYAREKMHTFFPYPASSRDRIESIRISMAQHIEHADMLRGNEVFLSLLSGVKPLNLNQKSMKVRDRVVLTTDPKKLEKIKKRFGEYVDVHLVSSLTDVVDSARGYSHVITADDDLFSCELPEDVEVEIVPDLEACEEWKIVPDNEINQVSRNLQVIDCSLQVTRIIREAGMAFLQEVDNVTLDKLEKTICMIDENGDVRAGTDPEIDRLALILGGIDTAVGSANTFANEELNNALKESQLVLSGQDMLRMMHDNTELQSVLENQLRHNYVSVVEKARKHICTTLCLQKKEIFFLDNLFPQTINHPVEADRTQVTVLKQYIKERIAKRKIEHKRQVARSLVDMRDTIREIVKEVLNFDVGFTIGCFSSEYGLSLPRIIEGTGVGLKNAENLFLRSRHGTVVPIDYAVGETSFSHKQDVSRIVLLSGVNSGGKTSLLELLAQCIILAHMGFPVPAAAMEVGLTDGLYYFAKSKGTLDAGAFETTLIDFSVVADSSGKIVLVDELESITEPGASAKIISGILEMLSENEKSLAVFVSHLSGLIMENTQSNVRVDGIEASGLDSDLNLIVNRTPRYNYVARSTPELIVERLLRKTSGNDHLFYERLKSKF</sequence>
<dbReference type="InterPro" id="IPR010994">
    <property type="entry name" value="RuvA_2-like"/>
</dbReference>
<evidence type="ECO:0000259" key="5">
    <source>
        <dbReference type="SMART" id="SM00534"/>
    </source>
</evidence>
<comment type="cofactor">
    <cofactor evidence="4">
        <name>a divalent metal cation</name>
        <dbReference type="ChEBI" id="CHEBI:60240"/>
    </cofactor>
</comment>
<evidence type="ECO:0000313" key="6">
    <source>
        <dbReference type="EMBL" id="AGB48384.1"/>
    </source>
</evidence>
<accession>L0KWP4</accession>
<dbReference type="GO" id="GO:0005524">
    <property type="term" value="F:ATP binding"/>
    <property type="evidence" value="ECO:0007669"/>
    <property type="project" value="UniProtKB-UniRule"/>
</dbReference>
<feature type="domain" description="DNA mismatch repair proteins mutS family" evidence="5">
    <location>
        <begin position="517"/>
        <end position="704"/>
    </location>
</feature>
<comment type="similarity">
    <text evidence="4">Belongs to the DNA mismatch repair MutS family. Archaeal Muts2 subfamily.</text>
</comment>